<dbReference type="GO" id="GO:0016042">
    <property type="term" value="P:lipid catabolic process"/>
    <property type="evidence" value="ECO:0007669"/>
    <property type="project" value="InterPro"/>
</dbReference>
<dbReference type="SUPFAM" id="SSF53474">
    <property type="entry name" value="alpha/beta-Hydrolases"/>
    <property type="match status" value="1"/>
</dbReference>
<evidence type="ECO:0000313" key="1">
    <source>
        <dbReference type="EMBL" id="XCM37495.1"/>
    </source>
</evidence>
<dbReference type="Gene3D" id="3.40.50.1820">
    <property type="entry name" value="alpha/beta hydrolase"/>
    <property type="match status" value="1"/>
</dbReference>
<dbReference type="GO" id="GO:0016298">
    <property type="term" value="F:lipase activity"/>
    <property type="evidence" value="ECO:0007669"/>
    <property type="project" value="TreeGrafter"/>
</dbReference>
<protein>
    <submittedName>
        <fullName evidence="1">Alpha/beta fold hydrolase</fullName>
    </submittedName>
</protein>
<accession>A0AAU8JE49</accession>
<organism evidence="1">
    <name type="scientific">Planktothricoides raciborskii GIHE-MW2</name>
    <dbReference type="NCBI Taxonomy" id="2792601"/>
    <lineage>
        <taxon>Bacteria</taxon>
        <taxon>Bacillati</taxon>
        <taxon>Cyanobacteriota</taxon>
        <taxon>Cyanophyceae</taxon>
        <taxon>Oscillatoriophycideae</taxon>
        <taxon>Oscillatoriales</taxon>
        <taxon>Oscillatoriaceae</taxon>
        <taxon>Planktothricoides</taxon>
    </lineage>
</organism>
<dbReference type="InterPro" id="IPR002918">
    <property type="entry name" value="Lipase_EstA/Esterase_EstB"/>
</dbReference>
<proteinExistence type="predicted"/>
<keyword evidence="1" id="KW-0378">Hydrolase</keyword>
<dbReference type="RefSeq" id="WP_354635509.1">
    <property type="nucleotide sequence ID" value="NZ_CP159837.1"/>
</dbReference>
<name>A0AAU8JE49_9CYAN</name>
<dbReference type="EMBL" id="CP159837">
    <property type="protein sequence ID" value="XCM37495.1"/>
    <property type="molecule type" value="Genomic_DNA"/>
</dbReference>
<dbReference type="InterPro" id="IPR029058">
    <property type="entry name" value="AB_hydrolase_fold"/>
</dbReference>
<dbReference type="PANTHER" id="PTHR32015:SF1">
    <property type="entry name" value="LIPASE"/>
    <property type="match status" value="1"/>
</dbReference>
<sequence>MNPMNQIQASTEGRVGKILPTLRIAIACILSTILGCASKANISPPFEAGAKGYSPTPKSTNDFPDYSRTPVLFVHGSGLSSSTWQPMIKHLQEIGYPSAYLYAVEIQPNDGANDRAAETFIAPAVESMLAKAQAAARDAAKQKSNVPKNIEPIPVKVDIVAHSMGAVSSRWYIAKLHPERVRTWISLAGANHGTNALCGYSGAGNQQMCPAFATSAEDSPLQVALNGTPSAPIDETPFGLGVDSPEVKTIPPDTDREILYLSVRIEPDGWIKPENSAVIDGAGGLPIPIPAGVPVQETSPGNYLFQGRVGHDPLPQDPDLIRLVASMLSVRDGQERR</sequence>
<dbReference type="Pfam" id="PF02089">
    <property type="entry name" value="Palm_thioest"/>
    <property type="match status" value="1"/>
</dbReference>
<dbReference type="PANTHER" id="PTHR32015">
    <property type="entry name" value="FASTING INDUCED LIPASE"/>
    <property type="match status" value="1"/>
</dbReference>
<reference evidence="1" key="1">
    <citation type="submission" date="2024-07" db="EMBL/GenBank/DDBJ databases">
        <authorList>
            <person name="Kim Y.J."/>
            <person name="Jeong J.Y."/>
        </authorList>
    </citation>
    <scope>NUCLEOTIDE SEQUENCE</scope>
    <source>
        <strain evidence="1">GIHE-MW2</strain>
    </source>
</reference>
<gene>
    <name evidence="1" type="ORF">ABWT76_000260</name>
</gene>
<dbReference type="AlphaFoldDB" id="A0AAU8JE49"/>